<keyword evidence="7" id="KW-1185">Reference proteome</keyword>
<dbReference type="PROSITE" id="PS50048">
    <property type="entry name" value="ZN2_CY6_FUNGAL_2"/>
    <property type="match status" value="1"/>
</dbReference>
<dbReference type="GO" id="GO:0001228">
    <property type="term" value="F:DNA-binding transcription activator activity, RNA polymerase II-specific"/>
    <property type="evidence" value="ECO:0007669"/>
    <property type="project" value="TreeGrafter"/>
</dbReference>
<evidence type="ECO:0000256" key="3">
    <source>
        <dbReference type="ARBA" id="ARBA00023163"/>
    </source>
</evidence>
<comment type="caution">
    <text evidence="6">The sequence shown here is derived from an EMBL/GenBank/DDBJ whole genome shotgun (WGS) entry which is preliminary data.</text>
</comment>
<name>A0A9W4I9Y7_PENOL</name>
<dbReference type="InterPro" id="IPR053157">
    <property type="entry name" value="Sterol_Uptake_Regulator"/>
</dbReference>
<reference evidence="6" key="1">
    <citation type="submission" date="2021-07" db="EMBL/GenBank/DDBJ databases">
        <authorList>
            <person name="Branca A.L. A."/>
        </authorList>
    </citation>
    <scope>NUCLEOTIDE SEQUENCE</scope>
</reference>
<dbReference type="SUPFAM" id="SSF57701">
    <property type="entry name" value="Zn2/Cys6 DNA-binding domain"/>
    <property type="match status" value="1"/>
</dbReference>
<keyword evidence="4" id="KW-0539">Nucleus</keyword>
<evidence type="ECO:0000256" key="1">
    <source>
        <dbReference type="ARBA" id="ARBA00023015"/>
    </source>
</evidence>
<proteinExistence type="predicted"/>
<dbReference type="OrthoDB" id="4937900at2759"/>
<evidence type="ECO:0000256" key="2">
    <source>
        <dbReference type="ARBA" id="ARBA00023125"/>
    </source>
</evidence>
<evidence type="ECO:0000259" key="5">
    <source>
        <dbReference type="PROSITE" id="PS50048"/>
    </source>
</evidence>
<evidence type="ECO:0000313" key="7">
    <source>
        <dbReference type="Proteomes" id="UP001153618"/>
    </source>
</evidence>
<dbReference type="InterPro" id="IPR001138">
    <property type="entry name" value="Zn2Cys6_DnaBD"/>
</dbReference>
<keyword evidence="2" id="KW-0238">DNA-binding</keyword>
<evidence type="ECO:0000313" key="6">
    <source>
        <dbReference type="EMBL" id="CAG8263253.1"/>
    </source>
</evidence>
<organism evidence="6 7">
    <name type="scientific">Penicillium olsonii</name>
    <dbReference type="NCBI Taxonomy" id="99116"/>
    <lineage>
        <taxon>Eukaryota</taxon>
        <taxon>Fungi</taxon>
        <taxon>Dikarya</taxon>
        <taxon>Ascomycota</taxon>
        <taxon>Pezizomycotina</taxon>
        <taxon>Eurotiomycetes</taxon>
        <taxon>Eurotiomycetidae</taxon>
        <taxon>Eurotiales</taxon>
        <taxon>Aspergillaceae</taxon>
        <taxon>Penicillium</taxon>
    </lineage>
</organism>
<dbReference type="SMART" id="SM00066">
    <property type="entry name" value="GAL4"/>
    <property type="match status" value="1"/>
</dbReference>
<dbReference type="Gene3D" id="4.10.240.10">
    <property type="entry name" value="Zn(2)-C6 fungal-type DNA-binding domain"/>
    <property type="match status" value="1"/>
</dbReference>
<keyword evidence="1" id="KW-0805">Transcription regulation</keyword>
<protein>
    <recommendedName>
        <fullName evidence="5">Zn(2)-C6 fungal-type domain-containing protein</fullName>
    </recommendedName>
</protein>
<dbReference type="GO" id="GO:0008270">
    <property type="term" value="F:zinc ion binding"/>
    <property type="evidence" value="ECO:0007669"/>
    <property type="project" value="InterPro"/>
</dbReference>
<sequence>MVRRTHKKSRNGCIECKRRHMKCDEKRPICSNCTSSQRHCEFVGPGQFIHASRSASRELTAGSPSVVSPSTVSSTGLSPAQTFQQPSTFSDVAPVNMLHVEFTHNLCSEEMIKALGSPDTSNVISFQDFMDYGLNAPYLINELLSLSALHLSIIRPEKRNFYQQHSTQLQNHALNYFNASSSHITDQNTAPIFLFAATLGMHKLCETLVCRDNDFEAFLDRFVQYAVLHHGVRVIAGQGRWELLHQTKLKPLLELGKRIPSLDSRLGPVCQELLDRIQGVGLEDSVMRIYRQAVQAVQSAMTVIEQRVPVGNNVDIIVAWPVLVPREYIDLVSERRGEALVIFAFFGALVHTHSHIWLFGDGGEYLVRSISQYLGPQWDEWLRWPCQHLAGMNNVND</sequence>
<dbReference type="EMBL" id="CAJVOS010000082">
    <property type="protein sequence ID" value="CAG8263253.1"/>
    <property type="molecule type" value="Genomic_DNA"/>
</dbReference>
<dbReference type="GO" id="GO:0003677">
    <property type="term" value="F:DNA binding"/>
    <property type="evidence" value="ECO:0007669"/>
    <property type="project" value="UniProtKB-KW"/>
</dbReference>
<dbReference type="PANTHER" id="PTHR47784:SF4">
    <property type="entry name" value="ZN(II)2CYS6 TRANSCRIPTION FACTOR (EUROFUNG)"/>
    <property type="match status" value="1"/>
</dbReference>
<evidence type="ECO:0000256" key="4">
    <source>
        <dbReference type="ARBA" id="ARBA00023242"/>
    </source>
</evidence>
<dbReference type="AlphaFoldDB" id="A0A9W4I9Y7"/>
<accession>A0A9W4I9Y7</accession>
<gene>
    <name evidence="6" type="ORF">POLS_LOCUS9054</name>
</gene>
<dbReference type="Proteomes" id="UP001153618">
    <property type="component" value="Unassembled WGS sequence"/>
</dbReference>
<dbReference type="InterPro" id="IPR036864">
    <property type="entry name" value="Zn2-C6_fun-type_DNA-bd_sf"/>
</dbReference>
<keyword evidence="3" id="KW-0804">Transcription</keyword>
<dbReference type="PANTHER" id="PTHR47784">
    <property type="entry name" value="STEROL UPTAKE CONTROL PROTEIN 2"/>
    <property type="match status" value="1"/>
</dbReference>
<feature type="domain" description="Zn(2)-C6 fungal-type" evidence="5">
    <location>
        <begin position="12"/>
        <end position="42"/>
    </location>
</feature>
<dbReference type="PROSITE" id="PS00463">
    <property type="entry name" value="ZN2_CY6_FUNGAL_1"/>
    <property type="match status" value="1"/>
</dbReference>
<dbReference type="CDD" id="cd00067">
    <property type="entry name" value="GAL4"/>
    <property type="match status" value="1"/>
</dbReference>
<dbReference type="Pfam" id="PF00172">
    <property type="entry name" value="Zn_clus"/>
    <property type="match status" value="1"/>
</dbReference>